<dbReference type="InterPro" id="IPR005123">
    <property type="entry name" value="Oxoglu/Fe-dep_dioxygenase_dom"/>
</dbReference>
<keyword evidence="3" id="KW-1185">Reference proteome</keyword>
<dbReference type="InterPro" id="IPR027443">
    <property type="entry name" value="IPNS-like_sf"/>
</dbReference>
<proteinExistence type="predicted"/>
<dbReference type="AlphaFoldDB" id="A0AAQ3S5F3"/>
<protein>
    <recommendedName>
        <fullName evidence="1">Fe2OG dioxygenase domain-containing protein</fullName>
    </recommendedName>
</protein>
<sequence>MKSCTQIRLNMYNTDANKSAYNGHTDKDTLTVLCQNEVQGLQMLSKSGKWVDVKIPQNCFVVIVGDALKAWSNGRLHAATHRVMMSGEKERFTFGAFVAPKDEMKIEVPCRLVDDKIHPLRYRPFNYGEFFNFFASIRNHNAVDVFAGL</sequence>
<evidence type="ECO:0000313" key="3">
    <source>
        <dbReference type="Proteomes" id="UP001374535"/>
    </source>
</evidence>
<name>A0AAQ3S5F3_VIGMU</name>
<dbReference type="InterPro" id="IPR050231">
    <property type="entry name" value="Iron_ascorbate_oxido_reductase"/>
</dbReference>
<dbReference type="Proteomes" id="UP001374535">
    <property type="component" value="Chromosome 2"/>
</dbReference>
<accession>A0AAQ3S5F3</accession>
<feature type="domain" description="Fe2OG dioxygenase" evidence="1">
    <location>
        <begin position="3"/>
        <end position="100"/>
    </location>
</feature>
<reference evidence="2 3" key="1">
    <citation type="journal article" date="2023" name="Life. Sci Alliance">
        <title>Evolutionary insights into 3D genome organization and epigenetic landscape of Vigna mungo.</title>
        <authorList>
            <person name="Junaid A."/>
            <person name="Singh B."/>
            <person name="Bhatia S."/>
        </authorList>
    </citation>
    <scope>NUCLEOTIDE SEQUENCE [LARGE SCALE GENOMIC DNA]</scope>
    <source>
        <strain evidence="2">Urdbean</strain>
    </source>
</reference>
<evidence type="ECO:0000259" key="1">
    <source>
        <dbReference type="PROSITE" id="PS51471"/>
    </source>
</evidence>
<dbReference type="PROSITE" id="PS51471">
    <property type="entry name" value="FE2OG_OXY"/>
    <property type="match status" value="1"/>
</dbReference>
<dbReference type="PANTHER" id="PTHR47990">
    <property type="entry name" value="2-OXOGLUTARATE (2OG) AND FE(II)-DEPENDENT OXYGENASE SUPERFAMILY PROTEIN-RELATED"/>
    <property type="match status" value="1"/>
</dbReference>
<organism evidence="2 3">
    <name type="scientific">Vigna mungo</name>
    <name type="common">Black gram</name>
    <name type="synonym">Phaseolus mungo</name>
    <dbReference type="NCBI Taxonomy" id="3915"/>
    <lineage>
        <taxon>Eukaryota</taxon>
        <taxon>Viridiplantae</taxon>
        <taxon>Streptophyta</taxon>
        <taxon>Embryophyta</taxon>
        <taxon>Tracheophyta</taxon>
        <taxon>Spermatophyta</taxon>
        <taxon>Magnoliopsida</taxon>
        <taxon>eudicotyledons</taxon>
        <taxon>Gunneridae</taxon>
        <taxon>Pentapetalae</taxon>
        <taxon>rosids</taxon>
        <taxon>fabids</taxon>
        <taxon>Fabales</taxon>
        <taxon>Fabaceae</taxon>
        <taxon>Papilionoideae</taxon>
        <taxon>50 kb inversion clade</taxon>
        <taxon>NPAAA clade</taxon>
        <taxon>indigoferoid/millettioid clade</taxon>
        <taxon>Phaseoleae</taxon>
        <taxon>Vigna</taxon>
    </lineage>
</organism>
<dbReference type="InterPro" id="IPR044861">
    <property type="entry name" value="IPNS-like_FE2OG_OXY"/>
</dbReference>
<gene>
    <name evidence="2" type="ORF">V8G54_005354</name>
</gene>
<dbReference type="Gene3D" id="2.60.120.330">
    <property type="entry name" value="B-lactam Antibiotic, Isopenicillin N Synthase, Chain"/>
    <property type="match status" value="1"/>
</dbReference>
<dbReference type="SUPFAM" id="SSF51197">
    <property type="entry name" value="Clavaminate synthase-like"/>
    <property type="match status" value="1"/>
</dbReference>
<dbReference type="Pfam" id="PF03171">
    <property type="entry name" value="2OG-FeII_Oxy"/>
    <property type="match status" value="1"/>
</dbReference>
<dbReference type="EMBL" id="CP144699">
    <property type="protein sequence ID" value="WVZ18032.1"/>
    <property type="molecule type" value="Genomic_DNA"/>
</dbReference>
<evidence type="ECO:0000313" key="2">
    <source>
        <dbReference type="EMBL" id="WVZ18032.1"/>
    </source>
</evidence>